<feature type="non-terminal residue" evidence="1">
    <location>
        <position position="81"/>
    </location>
</feature>
<dbReference type="PANTHER" id="PTHR37736:SF1">
    <property type="entry name" value="GLYCINE-RICH PROTEIN"/>
    <property type="match status" value="1"/>
</dbReference>
<dbReference type="OrthoDB" id="69150at2759"/>
<sequence>MMLTRAHERGCCLTYDYVTDDATELLGEEDLDMISALGGMVTSRPLYSGISHSSALHGCLQHAKLWLQGAHEPIVSGSALT</sequence>
<comment type="caution">
    <text evidence="1">The sequence shown here is derived from an EMBL/GenBank/DDBJ whole genome shotgun (WGS) entry which is preliminary data.</text>
</comment>
<protein>
    <submittedName>
        <fullName evidence="1">Uncharacterized protein</fullName>
    </submittedName>
</protein>
<dbReference type="Proteomes" id="UP000639772">
    <property type="component" value="Unassembled WGS sequence"/>
</dbReference>
<name>A0A835PEF9_VANPL</name>
<dbReference type="PANTHER" id="PTHR37736">
    <property type="entry name" value="GLYCINE-RICH PROTEIN"/>
    <property type="match status" value="1"/>
</dbReference>
<organism evidence="1 2">
    <name type="scientific">Vanilla planifolia</name>
    <name type="common">Vanilla</name>
    <dbReference type="NCBI Taxonomy" id="51239"/>
    <lineage>
        <taxon>Eukaryota</taxon>
        <taxon>Viridiplantae</taxon>
        <taxon>Streptophyta</taxon>
        <taxon>Embryophyta</taxon>
        <taxon>Tracheophyta</taxon>
        <taxon>Spermatophyta</taxon>
        <taxon>Magnoliopsida</taxon>
        <taxon>Liliopsida</taxon>
        <taxon>Asparagales</taxon>
        <taxon>Orchidaceae</taxon>
        <taxon>Vanilloideae</taxon>
        <taxon>Vanilleae</taxon>
        <taxon>Vanilla</taxon>
    </lineage>
</organism>
<reference evidence="1 2" key="1">
    <citation type="journal article" date="2020" name="Nat. Food">
        <title>A phased Vanilla planifolia genome enables genetic improvement of flavour and production.</title>
        <authorList>
            <person name="Hasing T."/>
            <person name="Tang H."/>
            <person name="Brym M."/>
            <person name="Khazi F."/>
            <person name="Huang T."/>
            <person name="Chambers A.H."/>
        </authorList>
    </citation>
    <scope>NUCLEOTIDE SEQUENCE [LARGE SCALE GENOMIC DNA]</scope>
    <source>
        <tissue evidence="1">Leaf</tissue>
    </source>
</reference>
<proteinExistence type="predicted"/>
<dbReference type="EMBL" id="JADCNM010000100">
    <property type="protein sequence ID" value="KAG0450646.1"/>
    <property type="molecule type" value="Genomic_DNA"/>
</dbReference>
<accession>A0A835PEF9</accession>
<gene>
    <name evidence="1" type="ORF">HPP92_026632</name>
</gene>
<evidence type="ECO:0000313" key="1">
    <source>
        <dbReference type="EMBL" id="KAG0450646.1"/>
    </source>
</evidence>
<dbReference type="AlphaFoldDB" id="A0A835PEF9"/>
<evidence type="ECO:0000313" key="2">
    <source>
        <dbReference type="Proteomes" id="UP000639772"/>
    </source>
</evidence>